<evidence type="ECO:0000256" key="1">
    <source>
        <dbReference type="ARBA" id="ARBA00004651"/>
    </source>
</evidence>
<dbReference type="PANTHER" id="PTHR10110">
    <property type="entry name" value="SODIUM/HYDROGEN EXCHANGER"/>
    <property type="match status" value="1"/>
</dbReference>
<proteinExistence type="inferred from homology"/>
<keyword evidence="5 10" id="KW-1133">Transmembrane helix</keyword>
<dbReference type="PANTHER" id="PTHR10110:SF86">
    <property type="entry name" value="SODIUM_HYDROGEN EXCHANGER 7"/>
    <property type="match status" value="1"/>
</dbReference>
<dbReference type="NCBIfam" id="TIGR00831">
    <property type="entry name" value="a_cpa1"/>
    <property type="match status" value="1"/>
</dbReference>
<dbReference type="PROSITE" id="PS50271">
    <property type="entry name" value="ZF_UBP"/>
    <property type="match status" value="1"/>
</dbReference>
<dbReference type="Pfam" id="PF00999">
    <property type="entry name" value="Na_H_Exchanger"/>
    <property type="match status" value="1"/>
</dbReference>
<evidence type="ECO:0000256" key="8">
    <source>
        <dbReference type="ARBA" id="ARBA00023136"/>
    </source>
</evidence>
<keyword evidence="13" id="KW-1185">Reference proteome</keyword>
<feature type="transmembrane region" description="Helical" evidence="10">
    <location>
        <begin position="221"/>
        <end position="246"/>
    </location>
</feature>
<keyword evidence="2 10" id="KW-0813">Transport</keyword>
<dbReference type="Pfam" id="PF02148">
    <property type="entry name" value="zf-UBP"/>
    <property type="match status" value="1"/>
</dbReference>
<comment type="caution">
    <text evidence="12">The sequence shown here is derived from an EMBL/GenBank/DDBJ whole genome shotgun (WGS) entry which is preliminary data.</text>
</comment>
<feature type="transmembrane region" description="Helical" evidence="10">
    <location>
        <begin position="110"/>
        <end position="132"/>
    </location>
</feature>
<keyword evidence="6 10" id="KW-0915">Sodium</keyword>
<evidence type="ECO:0000256" key="2">
    <source>
        <dbReference type="ARBA" id="ARBA00022448"/>
    </source>
</evidence>
<sequence length="617" mass="67146">MHIAVPLLLLLTGAIAVGVLAERFRVSAPLVLVAVGAALSFVPGMPRIEVNPEFILLGLLPPLLFAAASQTSLVDLRRDRRQILSLSMLLVLFTAFGVSLIAWWLMGIPYAAALALGAIVAPPDAVAATAVARRMGLPRRVVAVLEGESLFNDATALVTVNTAKSILISGSVTVLAVTGQLALAVVGGVAVGMLAYVVLAWVRRQVTDTTISVAISYLTPWLAYLPAEAIHASGVFAVVICGVLLAHQAPSIQTAASRVSERLNWQSLQYVLESVVFLLIGLEVRTIVEDVRPSTIGAAVLVLLTVMLLRPVYVMTIGFLSWRLRPDDPNNLRPREAAVVSWAGMRGVVTLAAAFLLPEQTPQREQLIFIALFVTIGTLIIQGFSLSHVARALHLHGPDPREDALQLAQIIQAATQAGDKRLEEELDPRVPENVVEALRRQNENRANLAWEQLGRPDHDTDTPTEEYRRLRLSMLDAERGKVLKMRDNALADHALLANVLEQLDIEESMIGYVHGTQDDLRDRILLTPEPRRGACEHLRDAPVAVDPQTPQGCPDCKREGTVPVHLRLCLTCGNVGCCDSSVGQHARRHFEDTGHPVMRSFEPGEGWMWCYVDKLPG</sequence>
<feature type="transmembrane region" description="Helical" evidence="10">
    <location>
        <begin position="174"/>
        <end position="201"/>
    </location>
</feature>
<dbReference type="RefSeq" id="WP_377823444.1">
    <property type="nucleotide sequence ID" value="NZ_JBHSWJ010000002.1"/>
</dbReference>
<evidence type="ECO:0000256" key="5">
    <source>
        <dbReference type="ARBA" id="ARBA00022989"/>
    </source>
</evidence>
<dbReference type="InterPro" id="IPR006153">
    <property type="entry name" value="Cation/H_exchanger_TM"/>
</dbReference>
<accession>A0ABW2AUH8</accession>
<dbReference type="InterPro" id="IPR004705">
    <property type="entry name" value="Cation/H_exchanger_CPA1_bac"/>
</dbReference>
<feature type="transmembrane region" description="Helical" evidence="10">
    <location>
        <begin position="83"/>
        <end position="104"/>
    </location>
</feature>
<keyword evidence="8 10" id="KW-0472">Membrane</keyword>
<dbReference type="Gene3D" id="3.30.40.10">
    <property type="entry name" value="Zinc/RING finger domain, C3HC4 (zinc finger)"/>
    <property type="match status" value="1"/>
</dbReference>
<gene>
    <name evidence="12" type="ORF">ACFQBT_13610</name>
</gene>
<dbReference type="Proteomes" id="UP001596356">
    <property type="component" value="Unassembled WGS sequence"/>
</dbReference>
<comment type="subcellular location">
    <subcellularLocation>
        <location evidence="1 10">Cell membrane</location>
        <topology evidence="1 10">Multi-pass membrane protein</topology>
    </subcellularLocation>
</comment>
<comment type="function">
    <text evidence="10">Na(+)/H(+) antiporter that extrudes sodium in exchange for external protons.</text>
</comment>
<dbReference type="EMBL" id="JBHSWJ010000002">
    <property type="protein sequence ID" value="MFC6714791.1"/>
    <property type="molecule type" value="Genomic_DNA"/>
</dbReference>
<evidence type="ECO:0000256" key="4">
    <source>
        <dbReference type="ARBA" id="ARBA00022692"/>
    </source>
</evidence>
<protein>
    <submittedName>
        <fullName evidence="12">Na+/H+ antiporter</fullName>
    </submittedName>
</protein>
<evidence type="ECO:0000313" key="12">
    <source>
        <dbReference type="EMBL" id="MFC6714791.1"/>
    </source>
</evidence>
<evidence type="ECO:0000313" key="13">
    <source>
        <dbReference type="Proteomes" id="UP001596356"/>
    </source>
</evidence>
<keyword evidence="10" id="KW-0050">Antiport</keyword>
<keyword evidence="3 10" id="KW-1003">Cell membrane</keyword>
<feature type="domain" description="UBP-type" evidence="11">
    <location>
        <begin position="533"/>
        <end position="617"/>
    </location>
</feature>
<dbReference type="InterPro" id="IPR018422">
    <property type="entry name" value="Cation/H_exchanger_CPA1"/>
</dbReference>
<name>A0ABW2AUH8_9MICO</name>
<evidence type="ECO:0000256" key="6">
    <source>
        <dbReference type="ARBA" id="ARBA00023053"/>
    </source>
</evidence>
<organism evidence="12 13">
    <name type="scientific">Branchiibius cervicis</name>
    <dbReference type="NCBI Taxonomy" id="908252"/>
    <lineage>
        <taxon>Bacteria</taxon>
        <taxon>Bacillati</taxon>
        <taxon>Actinomycetota</taxon>
        <taxon>Actinomycetes</taxon>
        <taxon>Micrococcales</taxon>
        <taxon>Dermacoccaceae</taxon>
        <taxon>Branchiibius</taxon>
    </lineage>
</organism>
<feature type="transmembrane region" description="Helical" evidence="10">
    <location>
        <begin position="368"/>
        <end position="386"/>
    </location>
</feature>
<evidence type="ECO:0000256" key="10">
    <source>
        <dbReference type="RuleBase" id="RU366002"/>
    </source>
</evidence>
<evidence type="ECO:0000256" key="3">
    <source>
        <dbReference type="ARBA" id="ARBA00022475"/>
    </source>
</evidence>
<dbReference type="InterPro" id="IPR001607">
    <property type="entry name" value="Znf_UBP"/>
</dbReference>
<comment type="caution">
    <text evidence="10">Lacks conserved residue(s) required for the propagation of feature annotation.</text>
</comment>
<feature type="transmembrane region" description="Helical" evidence="10">
    <location>
        <begin position="54"/>
        <end position="76"/>
    </location>
</feature>
<evidence type="ECO:0000256" key="9">
    <source>
        <dbReference type="ARBA" id="ARBA00023201"/>
    </source>
</evidence>
<dbReference type="InterPro" id="IPR013083">
    <property type="entry name" value="Znf_RING/FYVE/PHD"/>
</dbReference>
<dbReference type="SUPFAM" id="SSF57850">
    <property type="entry name" value="RING/U-box"/>
    <property type="match status" value="1"/>
</dbReference>
<reference evidence="13" key="1">
    <citation type="journal article" date="2019" name="Int. J. Syst. Evol. Microbiol.">
        <title>The Global Catalogue of Microorganisms (GCM) 10K type strain sequencing project: providing services to taxonomists for standard genome sequencing and annotation.</title>
        <authorList>
            <consortium name="The Broad Institute Genomics Platform"/>
            <consortium name="The Broad Institute Genome Sequencing Center for Infectious Disease"/>
            <person name="Wu L."/>
            <person name="Ma J."/>
        </authorList>
    </citation>
    <scope>NUCLEOTIDE SEQUENCE [LARGE SCALE GENOMIC DNA]</scope>
    <source>
        <strain evidence="13">NBRC 106593</strain>
    </source>
</reference>
<evidence type="ECO:0000256" key="7">
    <source>
        <dbReference type="ARBA" id="ARBA00023065"/>
    </source>
</evidence>
<dbReference type="Gene3D" id="6.10.140.1330">
    <property type="match status" value="1"/>
</dbReference>
<feature type="transmembrane region" description="Helical" evidence="10">
    <location>
        <begin position="294"/>
        <end position="316"/>
    </location>
</feature>
<comment type="similarity">
    <text evidence="10">Belongs to the monovalent cation:proton antiporter 1 (CPA1) transporter (TC 2.A.36) family.</text>
</comment>
<keyword evidence="9 10" id="KW-0739">Sodium transport</keyword>
<keyword evidence="4 10" id="KW-0812">Transmembrane</keyword>
<keyword evidence="7 10" id="KW-0406">Ion transport</keyword>
<feature type="transmembrane region" description="Helical" evidence="10">
    <location>
        <begin position="337"/>
        <end position="356"/>
    </location>
</feature>
<evidence type="ECO:0000259" key="11">
    <source>
        <dbReference type="PROSITE" id="PS50271"/>
    </source>
</evidence>